<keyword evidence="5" id="KW-0472">Membrane</keyword>
<dbReference type="InterPro" id="IPR058639">
    <property type="entry name" value="BSH_YknX-like"/>
</dbReference>
<dbReference type="PANTHER" id="PTHR32347">
    <property type="entry name" value="EFFLUX SYSTEM COMPONENT YKNX-RELATED"/>
    <property type="match status" value="1"/>
</dbReference>
<evidence type="ECO:0000256" key="1">
    <source>
        <dbReference type="ARBA" id="ARBA00004196"/>
    </source>
</evidence>
<evidence type="ECO:0000256" key="3">
    <source>
        <dbReference type="ARBA" id="ARBA00023054"/>
    </source>
</evidence>
<gene>
    <name evidence="9" type="ORF">JOD45_001958</name>
</gene>
<comment type="similarity">
    <text evidence="2">Belongs to the membrane fusion protein (MFP) (TC 8.A.1) family.</text>
</comment>
<protein>
    <submittedName>
        <fullName evidence="9">HlyD family secretion protein</fullName>
    </submittedName>
</protein>
<dbReference type="RefSeq" id="WP_205003656.1">
    <property type="nucleotide sequence ID" value="NZ_JAFBER010000011.1"/>
</dbReference>
<comment type="subcellular location">
    <subcellularLocation>
        <location evidence="1">Cell envelope</location>
    </subcellularLocation>
</comment>
<evidence type="ECO:0000313" key="9">
    <source>
        <dbReference type="EMBL" id="MBM7645739.1"/>
    </source>
</evidence>
<feature type="coiled-coil region" evidence="4">
    <location>
        <begin position="95"/>
        <end position="184"/>
    </location>
</feature>
<dbReference type="InterPro" id="IPR058637">
    <property type="entry name" value="YknX-like_C"/>
</dbReference>
<dbReference type="Pfam" id="PF25984">
    <property type="entry name" value="BSH_YknX"/>
    <property type="match status" value="1"/>
</dbReference>
<feature type="domain" description="YknX-like barrel-sandwich hybrid" evidence="6">
    <location>
        <begin position="63"/>
        <end position="202"/>
    </location>
</feature>
<feature type="domain" description="YknX-like C-terminal permuted SH3-like" evidence="7">
    <location>
        <begin position="303"/>
        <end position="363"/>
    </location>
</feature>
<evidence type="ECO:0000313" key="10">
    <source>
        <dbReference type="Proteomes" id="UP000808914"/>
    </source>
</evidence>
<organism evidence="9 10">
    <name type="scientific">Scopulibacillus daqui</name>
    <dbReference type="NCBI Taxonomy" id="1469162"/>
    <lineage>
        <taxon>Bacteria</taxon>
        <taxon>Bacillati</taxon>
        <taxon>Bacillota</taxon>
        <taxon>Bacilli</taxon>
        <taxon>Bacillales</taxon>
        <taxon>Sporolactobacillaceae</taxon>
        <taxon>Scopulibacillus</taxon>
    </lineage>
</organism>
<dbReference type="InterPro" id="IPR050465">
    <property type="entry name" value="UPF0194_transport"/>
</dbReference>
<dbReference type="InterPro" id="IPR006143">
    <property type="entry name" value="RND_pump_MFP"/>
</dbReference>
<dbReference type="Pfam" id="PF25990">
    <property type="entry name" value="Beta-barrel_YknX"/>
    <property type="match status" value="1"/>
</dbReference>
<dbReference type="Gene3D" id="2.40.420.20">
    <property type="match status" value="1"/>
</dbReference>
<dbReference type="Gene3D" id="2.40.30.170">
    <property type="match status" value="1"/>
</dbReference>
<feature type="transmembrane region" description="Helical" evidence="5">
    <location>
        <begin position="6"/>
        <end position="25"/>
    </location>
</feature>
<dbReference type="EMBL" id="JAFBER010000011">
    <property type="protein sequence ID" value="MBM7645739.1"/>
    <property type="molecule type" value="Genomic_DNA"/>
</dbReference>
<keyword evidence="5" id="KW-1133">Transmembrane helix</keyword>
<name>A0ABS2Q1Z3_9BACL</name>
<accession>A0ABS2Q1Z3</accession>
<evidence type="ECO:0000259" key="8">
    <source>
        <dbReference type="Pfam" id="PF25990"/>
    </source>
</evidence>
<keyword evidence="10" id="KW-1185">Reference proteome</keyword>
<keyword evidence="3 4" id="KW-0175">Coiled coil</keyword>
<evidence type="ECO:0000256" key="4">
    <source>
        <dbReference type="SAM" id="Coils"/>
    </source>
</evidence>
<proteinExistence type="inferred from homology"/>
<feature type="domain" description="YknX-like beta-barrel" evidence="8">
    <location>
        <begin position="215"/>
        <end position="296"/>
    </location>
</feature>
<sequence>MRRKVWIPLMTAAVFIALIGVNIYLMKQNHTLSKEELKTFTVREMALTDSFRTSGIAVPAKEQKAYVDPSIGNAKITVKEGQRVHKGMPLITYDSESAKAQIEQLENDQERLNIKIQEISQKLEEDRQSLNKAQSGYASDGQAAALTSQIASLQNEKRMAELDLKDNQSKLAEKKDKLEKLTVKSSINGTVAEINTNLTDTKPYISMVYVISDKLKVKGRISERDYAKAKKGTEVIIKPKSAADKSLTGTITDVSAAPEEKASDKNNNLSFYTVNIRLDKGSEKTLKYGFHVSIDIPAKITRGLVVPYQSVIRDGEHQYVILEKDNKRIQTEVETGLRSDNYQEILQGLSKGDQVILNPDHKVVSNAVNPQRNWLIKTFLKAVKADKADQNL</sequence>
<evidence type="ECO:0000256" key="5">
    <source>
        <dbReference type="SAM" id="Phobius"/>
    </source>
</evidence>
<evidence type="ECO:0000259" key="6">
    <source>
        <dbReference type="Pfam" id="PF25984"/>
    </source>
</evidence>
<dbReference type="Pfam" id="PF25989">
    <property type="entry name" value="YknX_C"/>
    <property type="match status" value="1"/>
</dbReference>
<dbReference type="InterPro" id="IPR058636">
    <property type="entry name" value="Beta-barrel_YknX"/>
</dbReference>
<keyword evidence="5" id="KW-0812">Transmembrane</keyword>
<reference evidence="9 10" key="1">
    <citation type="submission" date="2021-01" db="EMBL/GenBank/DDBJ databases">
        <title>Genomic Encyclopedia of Type Strains, Phase IV (KMG-IV): sequencing the most valuable type-strain genomes for metagenomic binning, comparative biology and taxonomic classification.</title>
        <authorList>
            <person name="Goeker M."/>
        </authorList>
    </citation>
    <scope>NUCLEOTIDE SEQUENCE [LARGE SCALE GENOMIC DNA]</scope>
    <source>
        <strain evidence="9 10">DSM 28236</strain>
    </source>
</reference>
<dbReference type="PANTHER" id="PTHR32347:SF14">
    <property type="entry name" value="EFFLUX SYSTEM COMPONENT YKNX-RELATED"/>
    <property type="match status" value="1"/>
</dbReference>
<dbReference type="NCBIfam" id="TIGR01730">
    <property type="entry name" value="RND_mfp"/>
    <property type="match status" value="1"/>
</dbReference>
<evidence type="ECO:0000256" key="2">
    <source>
        <dbReference type="ARBA" id="ARBA00009477"/>
    </source>
</evidence>
<comment type="caution">
    <text evidence="9">The sequence shown here is derived from an EMBL/GenBank/DDBJ whole genome shotgun (WGS) entry which is preliminary data.</text>
</comment>
<dbReference type="Proteomes" id="UP000808914">
    <property type="component" value="Unassembled WGS sequence"/>
</dbReference>
<evidence type="ECO:0000259" key="7">
    <source>
        <dbReference type="Pfam" id="PF25989"/>
    </source>
</evidence>